<reference evidence="2 3" key="1">
    <citation type="submission" date="2016-10" db="EMBL/GenBank/DDBJ databases">
        <authorList>
            <person name="de Groot N.N."/>
        </authorList>
    </citation>
    <scope>NUCLEOTIDE SEQUENCE [LARGE SCALE GENOMIC DNA]</scope>
    <source>
        <strain evidence="2 3">CGMCC 1.6493</strain>
    </source>
</reference>
<sequence>MTKCTTPTASFPRCKGRQVTAGFDGGEITSDGGVLLLRQLDREMGLTRTIARRLDDARATRRCQHRAETMLRQRVFGLALGYED</sequence>
<dbReference type="Proteomes" id="UP000199594">
    <property type="component" value="Unassembled WGS sequence"/>
</dbReference>
<protein>
    <submittedName>
        <fullName evidence="2">Transposase DDE domain group 1</fullName>
    </submittedName>
</protein>
<name>A0A1I7B138_9GAMM</name>
<dbReference type="EMBL" id="FPAQ01000021">
    <property type="protein sequence ID" value="SFT80862.1"/>
    <property type="molecule type" value="Genomic_DNA"/>
</dbReference>
<proteinExistence type="predicted"/>
<dbReference type="RefSeq" id="WP_175535080.1">
    <property type="nucleotide sequence ID" value="NZ_FPAQ01000021.1"/>
</dbReference>
<feature type="non-terminal residue" evidence="2">
    <location>
        <position position="84"/>
    </location>
</feature>
<dbReference type="Pfam" id="PF13701">
    <property type="entry name" value="DDE_Tnp_1_4"/>
    <property type="match status" value="1"/>
</dbReference>
<dbReference type="AlphaFoldDB" id="A0A1I7B138"/>
<evidence type="ECO:0000313" key="2">
    <source>
        <dbReference type="EMBL" id="SFT80862.1"/>
    </source>
</evidence>
<gene>
    <name evidence="2" type="ORF">SAMN04487956_12167</name>
</gene>
<feature type="domain" description="Transposase DDE" evidence="1">
    <location>
        <begin position="12"/>
        <end position="84"/>
    </location>
</feature>
<evidence type="ECO:0000259" key="1">
    <source>
        <dbReference type="Pfam" id="PF13701"/>
    </source>
</evidence>
<dbReference type="InterPro" id="IPR025668">
    <property type="entry name" value="Tnp_DDE_dom"/>
</dbReference>
<organism evidence="2 3">
    <name type="scientific">Halomonas saccharevitans</name>
    <dbReference type="NCBI Taxonomy" id="416872"/>
    <lineage>
        <taxon>Bacteria</taxon>
        <taxon>Pseudomonadati</taxon>
        <taxon>Pseudomonadota</taxon>
        <taxon>Gammaproteobacteria</taxon>
        <taxon>Oceanospirillales</taxon>
        <taxon>Halomonadaceae</taxon>
        <taxon>Halomonas</taxon>
    </lineage>
</organism>
<evidence type="ECO:0000313" key="3">
    <source>
        <dbReference type="Proteomes" id="UP000199594"/>
    </source>
</evidence>
<accession>A0A1I7B138</accession>